<dbReference type="EMBL" id="MT141386">
    <property type="protein sequence ID" value="QJA59846.1"/>
    <property type="molecule type" value="Genomic_DNA"/>
</dbReference>
<protein>
    <recommendedName>
        <fullName evidence="3">VRR-NUC domain-containing protein</fullName>
    </recommendedName>
</protein>
<gene>
    <name evidence="2" type="ORF">MM415B01226_0030</name>
    <name evidence="1" type="ORF">TM448A01341_0019</name>
</gene>
<dbReference type="EMBL" id="MT144135">
    <property type="protein sequence ID" value="QJA49400.1"/>
    <property type="molecule type" value="Genomic_DNA"/>
</dbReference>
<evidence type="ECO:0000313" key="2">
    <source>
        <dbReference type="EMBL" id="QJA59846.1"/>
    </source>
</evidence>
<sequence length="100" mass="11541">MTYESRLTEHIMEWLDTRGLRYTLRPSPTHPSVVVVPGFGKLRAIKVAKKNEAQDLLENKYLEGLGYAVIIIRSIEDLEKSELETLKERYYGDNRISTAD</sequence>
<dbReference type="AlphaFoldDB" id="A0A6H1ZQC5"/>
<evidence type="ECO:0008006" key="3">
    <source>
        <dbReference type="Google" id="ProtNLM"/>
    </source>
</evidence>
<evidence type="ECO:0000313" key="1">
    <source>
        <dbReference type="EMBL" id="QJA49400.1"/>
    </source>
</evidence>
<name>A0A6H1ZQC5_9ZZZZ</name>
<reference evidence="1" key="1">
    <citation type="submission" date="2020-03" db="EMBL/GenBank/DDBJ databases">
        <title>The deep terrestrial virosphere.</title>
        <authorList>
            <person name="Holmfeldt K."/>
            <person name="Nilsson E."/>
            <person name="Simone D."/>
            <person name="Lopez-Fernandez M."/>
            <person name="Wu X."/>
            <person name="de Brujin I."/>
            <person name="Lundin D."/>
            <person name="Andersson A."/>
            <person name="Bertilsson S."/>
            <person name="Dopson M."/>
        </authorList>
    </citation>
    <scope>NUCLEOTIDE SEQUENCE</scope>
    <source>
        <strain evidence="2">MM415B01226</strain>
        <strain evidence="1">TM448A01341</strain>
    </source>
</reference>
<proteinExistence type="predicted"/>
<accession>A0A6H1ZQC5</accession>
<organism evidence="1">
    <name type="scientific">viral metagenome</name>
    <dbReference type="NCBI Taxonomy" id="1070528"/>
    <lineage>
        <taxon>unclassified sequences</taxon>
        <taxon>metagenomes</taxon>
        <taxon>organismal metagenomes</taxon>
    </lineage>
</organism>